<reference evidence="4" key="1">
    <citation type="submission" date="2018-11" db="EMBL/GenBank/DDBJ databases">
        <authorList>
            <person name="Alioto T."/>
            <person name="Alioto T."/>
        </authorList>
    </citation>
    <scope>NUCLEOTIDE SEQUENCE</scope>
</reference>
<dbReference type="EMBL" id="UYJE01006502">
    <property type="protein sequence ID" value="VDI46536.1"/>
    <property type="molecule type" value="Genomic_DNA"/>
</dbReference>
<keyword evidence="3" id="KW-0735">Signal-anchor</keyword>
<sequence>MRLPCPSTKRKVVSCAVLFGLLIFTHHYLFYEPPGYICPYFRGRLGNLMFIYASVYGIAKSKGMVLVVDTNDLIQTVFPNLNALAIDSAFYFCNSSRLVYERRACAYDIDTMQFDNKKNTTLKAYLQSWKYFKDVEKEIRRQFVFKQEVQDKAQAIINNYTREYIQHSNISNNLQIIGVHIRRGDYLKPGKIAFGYKVATKSYLYKAFKFFRSKFKNCLFLIFTAPNRVDLKWRKYHMNGSDVINVDANERDVDMCALSKCNHTIITVGSFGWWSAWLNQGMTIYYNDVVKPNSYLSRDFSADMKDYFPSSWIGMQ</sequence>
<comment type="subcellular location">
    <subcellularLocation>
        <location evidence="3">Golgi apparatus</location>
        <location evidence="3">Golgi stack membrane</location>
        <topology evidence="3">Single-pass type II membrane protein</topology>
    </subcellularLocation>
</comment>
<dbReference type="Proteomes" id="UP000596742">
    <property type="component" value="Unassembled WGS sequence"/>
</dbReference>
<organism evidence="4 5">
    <name type="scientific">Mytilus galloprovincialis</name>
    <name type="common">Mediterranean mussel</name>
    <dbReference type="NCBI Taxonomy" id="29158"/>
    <lineage>
        <taxon>Eukaryota</taxon>
        <taxon>Metazoa</taxon>
        <taxon>Spiralia</taxon>
        <taxon>Lophotrochozoa</taxon>
        <taxon>Mollusca</taxon>
        <taxon>Bivalvia</taxon>
        <taxon>Autobranchia</taxon>
        <taxon>Pteriomorphia</taxon>
        <taxon>Mytilida</taxon>
        <taxon>Mytiloidea</taxon>
        <taxon>Mytilidae</taxon>
        <taxon>Mytilinae</taxon>
        <taxon>Mytilus</taxon>
    </lineage>
</organism>
<evidence type="ECO:0000256" key="3">
    <source>
        <dbReference type="RuleBase" id="RU363129"/>
    </source>
</evidence>
<proteinExistence type="inferred from homology"/>
<dbReference type="CDD" id="cd11301">
    <property type="entry name" value="Fut1_Fut2_like"/>
    <property type="match status" value="1"/>
</dbReference>
<evidence type="ECO:0000256" key="1">
    <source>
        <dbReference type="ARBA" id="ARBA00022676"/>
    </source>
</evidence>
<dbReference type="GO" id="GO:0005975">
    <property type="term" value="P:carbohydrate metabolic process"/>
    <property type="evidence" value="ECO:0007669"/>
    <property type="project" value="InterPro"/>
</dbReference>
<evidence type="ECO:0000313" key="5">
    <source>
        <dbReference type="Proteomes" id="UP000596742"/>
    </source>
</evidence>
<dbReference type="UniPathway" id="UPA00378"/>
<dbReference type="Pfam" id="PF01531">
    <property type="entry name" value="Glyco_transf_11"/>
    <property type="match status" value="1"/>
</dbReference>
<keyword evidence="2 3" id="KW-0808">Transferase</keyword>
<evidence type="ECO:0000256" key="2">
    <source>
        <dbReference type="ARBA" id="ARBA00022679"/>
    </source>
</evidence>
<name>A0A8B6F8Y3_MYTGA</name>
<dbReference type="InterPro" id="IPR002516">
    <property type="entry name" value="Glyco_trans_11"/>
</dbReference>
<keyword evidence="3" id="KW-0325">Glycoprotein</keyword>
<dbReference type="EC" id="2.4.1.-" evidence="3"/>
<keyword evidence="3" id="KW-0472">Membrane</keyword>
<keyword evidence="1 3" id="KW-0328">Glycosyltransferase</keyword>
<comment type="similarity">
    <text evidence="3">Belongs to the glycosyltransferase 11 family.</text>
</comment>
<comment type="pathway">
    <text evidence="3">Protein modification; protein glycosylation.</text>
</comment>
<protein>
    <recommendedName>
        <fullName evidence="3">L-Fucosyltransferase</fullName>
        <ecNumber evidence="3">2.4.1.-</ecNumber>
    </recommendedName>
</protein>
<feature type="transmembrane region" description="Helical" evidence="3">
    <location>
        <begin position="12"/>
        <end position="31"/>
    </location>
</feature>
<dbReference type="PANTHER" id="PTHR11927">
    <property type="entry name" value="GALACTOSIDE 2-L-FUCOSYLTRANSFERASE"/>
    <property type="match status" value="1"/>
</dbReference>
<dbReference type="AlphaFoldDB" id="A0A8B6F8Y3"/>
<keyword evidence="3" id="KW-0812">Transmembrane</keyword>
<keyword evidence="3" id="KW-0333">Golgi apparatus</keyword>
<keyword evidence="3" id="KW-1133">Transmembrane helix</keyword>
<comment type="caution">
    <text evidence="4">The sequence shown here is derived from an EMBL/GenBank/DDBJ whole genome shotgun (WGS) entry which is preliminary data.</text>
</comment>
<evidence type="ECO:0000313" key="4">
    <source>
        <dbReference type="EMBL" id="VDI46536.1"/>
    </source>
</evidence>
<keyword evidence="5" id="KW-1185">Reference proteome</keyword>
<gene>
    <name evidence="4" type="ORF">MGAL_10B028223</name>
</gene>
<dbReference type="GO" id="GO:0008107">
    <property type="term" value="F:galactoside 2-alpha-L-fucosyltransferase activity"/>
    <property type="evidence" value="ECO:0007669"/>
    <property type="project" value="InterPro"/>
</dbReference>
<accession>A0A8B6F8Y3</accession>
<dbReference type="PANTHER" id="PTHR11927:SF9">
    <property type="entry name" value="L-FUCOSYLTRANSFERASE"/>
    <property type="match status" value="1"/>
</dbReference>
<dbReference type="GO" id="GO:0032580">
    <property type="term" value="C:Golgi cisterna membrane"/>
    <property type="evidence" value="ECO:0007669"/>
    <property type="project" value="UniProtKB-SubCell"/>
</dbReference>
<dbReference type="OrthoDB" id="3226at2759"/>